<comment type="caution">
    <text evidence="2">The sequence shown here is derived from an EMBL/GenBank/DDBJ whole genome shotgun (WGS) entry which is preliminary data.</text>
</comment>
<keyword evidence="3" id="KW-1185">Reference proteome</keyword>
<proteinExistence type="predicted"/>
<dbReference type="EMBL" id="JANIEX010000593">
    <property type="protein sequence ID" value="KAJ3565182.1"/>
    <property type="molecule type" value="Genomic_DNA"/>
</dbReference>
<dbReference type="AlphaFoldDB" id="A0AAD5VNH7"/>
<feature type="region of interest" description="Disordered" evidence="1">
    <location>
        <begin position="84"/>
        <end position="106"/>
    </location>
</feature>
<evidence type="ECO:0000256" key="1">
    <source>
        <dbReference type="SAM" id="MobiDB-lite"/>
    </source>
</evidence>
<dbReference type="Proteomes" id="UP001213000">
    <property type="component" value="Unassembled WGS sequence"/>
</dbReference>
<reference evidence="2" key="1">
    <citation type="submission" date="2022-07" db="EMBL/GenBank/DDBJ databases">
        <title>Genome Sequence of Leucocoprinus birnbaumii.</title>
        <authorList>
            <person name="Buettner E."/>
        </authorList>
    </citation>
    <scope>NUCLEOTIDE SEQUENCE</scope>
    <source>
        <strain evidence="2">VT141</strain>
    </source>
</reference>
<evidence type="ECO:0000313" key="3">
    <source>
        <dbReference type="Proteomes" id="UP001213000"/>
    </source>
</evidence>
<name>A0AAD5VNH7_9AGAR</name>
<protein>
    <submittedName>
        <fullName evidence="2">Uncharacterized protein</fullName>
    </submittedName>
</protein>
<evidence type="ECO:0000313" key="2">
    <source>
        <dbReference type="EMBL" id="KAJ3565182.1"/>
    </source>
</evidence>
<accession>A0AAD5VNH7</accession>
<organism evidence="2 3">
    <name type="scientific">Leucocoprinus birnbaumii</name>
    <dbReference type="NCBI Taxonomy" id="56174"/>
    <lineage>
        <taxon>Eukaryota</taxon>
        <taxon>Fungi</taxon>
        <taxon>Dikarya</taxon>
        <taxon>Basidiomycota</taxon>
        <taxon>Agaricomycotina</taxon>
        <taxon>Agaricomycetes</taxon>
        <taxon>Agaricomycetidae</taxon>
        <taxon>Agaricales</taxon>
        <taxon>Agaricineae</taxon>
        <taxon>Agaricaceae</taxon>
        <taxon>Leucocoprinus</taxon>
    </lineage>
</organism>
<sequence length="106" mass="11901">MRGLTNGDRLVTSIINQCDLHLKREKSLDSPLYRPDPNEARAEITWIRGLSHTLSFLEGLWTSGLDPPPGGRYVQTTEVCLSSDLESKQDPLTTSAPLRKDDTDEY</sequence>
<gene>
    <name evidence="2" type="ORF">NP233_g7795</name>
</gene>